<evidence type="ECO:0008006" key="3">
    <source>
        <dbReference type="Google" id="ProtNLM"/>
    </source>
</evidence>
<dbReference type="Pfam" id="PF15929">
    <property type="entry name" value="Myofilin"/>
    <property type="match status" value="1"/>
</dbReference>
<accession>A0ABP1QSB4</accession>
<proteinExistence type="predicted"/>
<keyword evidence="2" id="KW-1185">Reference proteome</keyword>
<reference evidence="1 2" key="1">
    <citation type="submission" date="2024-08" db="EMBL/GenBank/DDBJ databases">
        <authorList>
            <person name="Cucini C."/>
            <person name="Frati F."/>
        </authorList>
    </citation>
    <scope>NUCLEOTIDE SEQUENCE [LARGE SCALE GENOMIC DNA]</scope>
</reference>
<name>A0ABP1QSB4_9HEXA</name>
<sequence>MSFKNHFDMLSLHEPVTHKARFWQSYVRALKGTEDIRADEHQARLRLRPRALSEFPEFFGKSLLDDRLVSDPNTRIHAPGYRYMPISRETYGYSPRAIYPRPILTTRGSSMPPELDEIPSWRESSPVPVYPRSHYSPKPWDRESTPASSTPSYYYGGVPMYGSRGGYHYRPYSDLINPSPNLPISMITRDPWWYDAYGLRPYSIYPRYPRYPSALRTSYLSPVKNRYLWTRHPLRYL</sequence>
<dbReference type="InterPro" id="IPR031828">
    <property type="entry name" value="Myofilin"/>
</dbReference>
<dbReference type="Proteomes" id="UP001642540">
    <property type="component" value="Unassembled WGS sequence"/>
</dbReference>
<evidence type="ECO:0000313" key="2">
    <source>
        <dbReference type="Proteomes" id="UP001642540"/>
    </source>
</evidence>
<evidence type="ECO:0000313" key="1">
    <source>
        <dbReference type="EMBL" id="CAL8110886.1"/>
    </source>
</evidence>
<protein>
    <recommendedName>
        <fullName evidence="3">Myofilin</fullName>
    </recommendedName>
</protein>
<comment type="caution">
    <text evidence="1">The sequence shown here is derived from an EMBL/GenBank/DDBJ whole genome shotgun (WGS) entry which is preliminary data.</text>
</comment>
<gene>
    <name evidence="1" type="ORF">ODALV1_LOCUS14522</name>
</gene>
<organism evidence="1 2">
    <name type="scientific">Orchesella dallaii</name>
    <dbReference type="NCBI Taxonomy" id="48710"/>
    <lineage>
        <taxon>Eukaryota</taxon>
        <taxon>Metazoa</taxon>
        <taxon>Ecdysozoa</taxon>
        <taxon>Arthropoda</taxon>
        <taxon>Hexapoda</taxon>
        <taxon>Collembola</taxon>
        <taxon>Entomobryomorpha</taxon>
        <taxon>Entomobryoidea</taxon>
        <taxon>Orchesellidae</taxon>
        <taxon>Orchesellinae</taxon>
        <taxon>Orchesella</taxon>
    </lineage>
</organism>
<dbReference type="EMBL" id="CAXLJM020000046">
    <property type="protein sequence ID" value="CAL8110886.1"/>
    <property type="molecule type" value="Genomic_DNA"/>
</dbReference>